<dbReference type="EMBL" id="JAVXZY010000004">
    <property type="protein sequence ID" value="MDT9000167.1"/>
    <property type="molecule type" value="Genomic_DNA"/>
</dbReference>
<protein>
    <recommendedName>
        <fullName evidence="2">histidine kinase</fullName>
        <ecNumber evidence="2">2.7.13.3</ecNumber>
    </recommendedName>
</protein>
<dbReference type="Gene3D" id="3.30.565.10">
    <property type="entry name" value="Histidine kinase-like ATPase, C-terminal domain"/>
    <property type="match status" value="1"/>
</dbReference>
<accession>A0ABU3PC82</accession>
<dbReference type="Pfam" id="PF02518">
    <property type="entry name" value="HATPase_c"/>
    <property type="match status" value="1"/>
</dbReference>
<evidence type="ECO:0000256" key="5">
    <source>
        <dbReference type="ARBA" id="ARBA00022741"/>
    </source>
</evidence>
<dbReference type="InterPro" id="IPR036890">
    <property type="entry name" value="HATPase_C_sf"/>
</dbReference>
<sequence>MSSSKAWRWMHWLGGYGAGGGRRLALTRWFAVVGSLAIGLFAIGMSWLMSSFLATRMLTRDAEISRDFVQSIVNIQQVAGFFRAPTVAPEPSVVEFFAHVAAMPDVLRANVYAPSGRVLWSSRSELIGKSFAVNDELDRALKGRVVVNQEDEDDEAPKAEHQGLAKRSIGFVEDYLPVFDDRNHELIGVIELYRQPVALLEAIASGQRLIWWGAALGGLVLLGVLVAFVRRTEGVLQAQQQRLLEAETLAVLGELSGAVAHSIRNPLVSIRTSAELQREIAGDADEVHGEIIRNVDRIEHLVRTMLTYAAEPADHPQQADLAAVLREAAQRFEPELRQQGKRFELQLAANLGQVSADPVVLAQVLNSLLANAAEATGAGDQVSLRAEREGRQARILLSDTGKGLEAAQLQDIFKPFFTTKPRGLGLGLPLARRIVLRLGGEIAISSELGRGTVVTLQLPLAGAAP</sequence>
<evidence type="ECO:0000256" key="3">
    <source>
        <dbReference type="ARBA" id="ARBA00022553"/>
    </source>
</evidence>
<keyword evidence="7 11" id="KW-0067">ATP-binding</keyword>
<evidence type="ECO:0000313" key="11">
    <source>
        <dbReference type="EMBL" id="MDT9000167.1"/>
    </source>
</evidence>
<dbReference type="Pfam" id="PF00512">
    <property type="entry name" value="HisKA"/>
    <property type="match status" value="1"/>
</dbReference>
<evidence type="ECO:0000256" key="8">
    <source>
        <dbReference type="ARBA" id="ARBA00023012"/>
    </source>
</evidence>
<dbReference type="SUPFAM" id="SSF55874">
    <property type="entry name" value="ATPase domain of HSP90 chaperone/DNA topoisomerase II/histidine kinase"/>
    <property type="match status" value="1"/>
</dbReference>
<organism evidence="11 12">
    <name type="scientific">Roseateles aquae</name>
    <dbReference type="NCBI Taxonomy" id="3077235"/>
    <lineage>
        <taxon>Bacteria</taxon>
        <taxon>Pseudomonadati</taxon>
        <taxon>Pseudomonadota</taxon>
        <taxon>Betaproteobacteria</taxon>
        <taxon>Burkholderiales</taxon>
        <taxon>Sphaerotilaceae</taxon>
        <taxon>Roseateles</taxon>
    </lineage>
</organism>
<keyword evidence="9" id="KW-1133">Transmembrane helix</keyword>
<dbReference type="InterPro" id="IPR005467">
    <property type="entry name" value="His_kinase_dom"/>
</dbReference>
<evidence type="ECO:0000256" key="2">
    <source>
        <dbReference type="ARBA" id="ARBA00012438"/>
    </source>
</evidence>
<dbReference type="PANTHER" id="PTHR43065">
    <property type="entry name" value="SENSOR HISTIDINE KINASE"/>
    <property type="match status" value="1"/>
</dbReference>
<name>A0ABU3PC82_9BURK</name>
<comment type="catalytic activity">
    <reaction evidence="1">
        <text>ATP + protein L-histidine = ADP + protein N-phospho-L-histidine.</text>
        <dbReference type="EC" id="2.7.13.3"/>
    </reaction>
</comment>
<dbReference type="InterPro" id="IPR036097">
    <property type="entry name" value="HisK_dim/P_sf"/>
</dbReference>
<dbReference type="SUPFAM" id="SSF47384">
    <property type="entry name" value="Homodimeric domain of signal transducing histidine kinase"/>
    <property type="match status" value="1"/>
</dbReference>
<evidence type="ECO:0000256" key="9">
    <source>
        <dbReference type="SAM" id="Phobius"/>
    </source>
</evidence>
<keyword evidence="9" id="KW-0472">Membrane</keyword>
<evidence type="ECO:0000256" key="4">
    <source>
        <dbReference type="ARBA" id="ARBA00022679"/>
    </source>
</evidence>
<feature type="transmembrane region" description="Helical" evidence="9">
    <location>
        <begin position="209"/>
        <end position="229"/>
    </location>
</feature>
<proteinExistence type="predicted"/>
<comment type="caution">
    <text evidence="11">The sequence shown here is derived from an EMBL/GenBank/DDBJ whole genome shotgun (WGS) entry which is preliminary data.</text>
</comment>
<dbReference type="InterPro" id="IPR003594">
    <property type="entry name" value="HATPase_dom"/>
</dbReference>
<dbReference type="SMART" id="SM00388">
    <property type="entry name" value="HisKA"/>
    <property type="match status" value="1"/>
</dbReference>
<dbReference type="EC" id="2.7.13.3" evidence="2"/>
<evidence type="ECO:0000259" key="10">
    <source>
        <dbReference type="PROSITE" id="PS50109"/>
    </source>
</evidence>
<dbReference type="RefSeq" id="WP_315650719.1">
    <property type="nucleotide sequence ID" value="NZ_JAVXZY010000004.1"/>
</dbReference>
<dbReference type="InterPro" id="IPR003661">
    <property type="entry name" value="HisK_dim/P_dom"/>
</dbReference>
<reference evidence="11" key="1">
    <citation type="submission" date="2023-09" db="EMBL/GenBank/DDBJ databases">
        <title>Paucibacter sp. APW11 Genome sequencing and assembly.</title>
        <authorList>
            <person name="Kim I."/>
        </authorList>
    </citation>
    <scope>NUCLEOTIDE SEQUENCE</scope>
    <source>
        <strain evidence="11">APW11</strain>
    </source>
</reference>
<keyword evidence="5" id="KW-0547">Nucleotide-binding</keyword>
<dbReference type="CDD" id="cd00082">
    <property type="entry name" value="HisKA"/>
    <property type="match status" value="1"/>
</dbReference>
<dbReference type="PRINTS" id="PR00344">
    <property type="entry name" value="BCTRLSENSOR"/>
</dbReference>
<dbReference type="InterPro" id="IPR004358">
    <property type="entry name" value="Sig_transdc_His_kin-like_C"/>
</dbReference>
<evidence type="ECO:0000256" key="7">
    <source>
        <dbReference type="ARBA" id="ARBA00022840"/>
    </source>
</evidence>
<gene>
    <name evidence="11" type="ORF">RQP53_12895</name>
</gene>
<dbReference type="PROSITE" id="PS50109">
    <property type="entry name" value="HIS_KIN"/>
    <property type="match status" value="1"/>
</dbReference>
<dbReference type="Proteomes" id="UP001246372">
    <property type="component" value="Unassembled WGS sequence"/>
</dbReference>
<evidence type="ECO:0000313" key="12">
    <source>
        <dbReference type="Proteomes" id="UP001246372"/>
    </source>
</evidence>
<dbReference type="Gene3D" id="1.10.287.130">
    <property type="match status" value="1"/>
</dbReference>
<evidence type="ECO:0000256" key="6">
    <source>
        <dbReference type="ARBA" id="ARBA00022777"/>
    </source>
</evidence>
<feature type="transmembrane region" description="Helical" evidence="9">
    <location>
        <begin position="29"/>
        <end position="50"/>
    </location>
</feature>
<dbReference type="PANTHER" id="PTHR43065:SF10">
    <property type="entry name" value="PEROXIDE STRESS-ACTIVATED HISTIDINE KINASE MAK3"/>
    <property type="match status" value="1"/>
</dbReference>
<keyword evidence="3" id="KW-0597">Phosphoprotein</keyword>
<keyword evidence="6" id="KW-0418">Kinase</keyword>
<keyword evidence="4" id="KW-0808">Transferase</keyword>
<dbReference type="GO" id="GO:0005524">
    <property type="term" value="F:ATP binding"/>
    <property type="evidence" value="ECO:0007669"/>
    <property type="project" value="UniProtKB-KW"/>
</dbReference>
<keyword evidence="12" id="KW-1185">Reference proteome</keyword>
<feature type="domain" description="Histidine kinase" evidence="10">
    <location>
        <begin position="258"/>
        <end position="462"/>
    </location>
</feature>
<keyword evidence="8" id="KW-0902">Two-component regulatory system</keyword>
<evidence type="ECO:0000256" key="1">
    <source>
        <dbReference type="ARBA" id="ARBA00000085"/>
    </source>
</evidence>
<keyword evidence="9" id="KW-0812">Transmembrane</keyword>
<dbReference type="SMART" id="SM00387">
    <property type="entry name" value="HATPase_c"/>
    <property type="match status" value="1"/>
</dbReference>